<reference evidence="1 2" key="1">
    <citation type="journal article" date="2014" name="BMC Genomics">
        <title>Comparison of environmental and isolate Sulfobacillus genomes reveals diverse carbon, sulfur, nitrogen, and hydrogen metabolisms.</title>
        <authorList>
            <person name="Justice N.B."/>
            <person name="Norman A."/>
            <person name="Brown C.T."/>
            <person name="Singh A."/>
            <person name="Thomas B.C."/>
            <person name="Banfield J.F."/>
        </authorList>
    </citation>
    <scope>NUCLEOTIDE SEQUENCE [LARGE SCALE GENOMIC DNA]</scope>
    <source>
        <strain evidence="1">AMDSBA3</strain>
    </source>
</reference>
<dbReference type="InterPro" id="IPR008949">
    <property type="entry name" value="Isoprenoid_synthase_dom_sf"/>
</dbReference>
<dbReference type="SFLD" id="SFLDG01018">
    <property type="entry name" value="Squalene/Phytoene_Synthase_Lik"/>
    <property type="match status" value="1"/>
</dbReference>
<evidence type="ECO:0000313" key="1">
    <source>
        <dbReference type="EMBL" id="PSR21528.1"/>
    </source>
</evidence>
<dbReference type="CDD" id="cd00683">
    <property type="entry name" value="Trans_IPPS_HH"/>
    <property type="match status" value="1"/>
</dbReference>
<sequence>MATTMLDGRDDEFRLCETIARQHYENFSVLSAFVPGSLRPHLSAIYAFCRGVDDLGDELAGDRRRALTKWRNQLDRTFAGSPEHPVFRALGVTIERFSLPYEEFDKLIRANEMDQEARRYETFADTLNYCVYSANPVGRLVLGLFGCADPKRLALSDAICTGLQLANFLQDLPTDLARGRSYWPEEDYRQFDLSSDELAKKGGDAHQIQSWTRFEAERTLQYFRQGRPLEHAVPWRLGRQLALYRLGGEAVVEAILLQGANPWNGRPTVSHWRKLQLMVQVLTA</sequence>
<dbReference type="Proteomes" id="UP000241848">
    <property type="component" value="Unassembled WGS sequence"/>
</dbReference>
<dbReference type="GO" id="GO:0016114">
    <property type="term" value="P:terpenoid biosynthetic process"/>
    <property type="evidence" value="ECO:0007669"/>
    <property type="project" value="UniProtKB-ARBA"/>
</dbReference>
<name>A0A2T2WH15_9FIRM</name>
<protein>
    <submittedName>
        <fullName evidence="1">Squalene synthase HpnC</fullName>
    </submittedName>
</protein>
<dbReference type="Gene3D" id="1.10.600.10">
    <property type="entry name" value="Farnesyl Diphosphate Synthase"/>
    <property type="match status" value="1"/>
</dbReference>
<proteinExistence type="predicted"/>
<dbReference type="PANTHER" id="PTHR31480">
    <property type="entry name" value="BIFUNCTIONAL LYCOPENE CYCLASE/PHYTOENE SYNTHASE"/>
    <property type="match status" value="1"/>
</dbReference>
<dbReference type="GO" id="GO:0051996">
    <property type="term" value="F:squalene synthase [NAD(P)H] activity"/>
    <property type="evidence" value="ECO:0007669"/>
    <property type="project" value="InterPro"/>
</dbReference>
<organism evidence="1 2">
    <name type="scientific">Sulfobacillus acidophilus</name>
    <dbReference type="NCBI Taxonomy" id="53633"/>
    <lineage>
        <taxon>Bacteria</taxon>
        <taxon>Bacillati</taxon>
        <taxon>Bacillota</taxon>
        <taxon>Clostridia</taxon>
        <taxon>Eubacteriales</taxon>
        <taxon>Clostridiales Family XVII. Incertae Sedis</taxon>
        <taxon>Sulfobacillus</taxon>
    </lineage>
</organism>
<accession>A0A2T2WH15</accession>
<dbReference type="NCBIfam" id="TIGR03464">
    <property type="entry name" value="HpnC"/>
    <property type="match status" value="1"/>
</dbReference>
<evidence type="ECO:0000313" key="2">
    <source>
        <dbReference type="Proteomes" id="UP000241848"/>
    </source>
</evidence>
<dbReference type="InterPro" id="IPR002060">
    <property type="entry name" value="Squ/phyt_synthse"/>
</dbReference>
<dbReference type="EMBL" id="PXYV01000032">
    <property type="protein sequence ID" value="PSR21528.1"/>
    <property type="molecule type" value="Genomic_DNA"/>
</dbReference>
<dbReference type="SFLD" id="SFLDS00005">
    <property type="entry name" value="Isoprenoid_Synthase_Type_I"/>
    <property type="match status" value="1"/>
</dbReference>
<dbReference type="SFLD" id="SFLDG01212">
    <property type="entry name" value="Phytoene_synthase_like"/>
    <property type="match status" value="1"/>
</dbReference>
<dbReference type="InterPro" id="IPR017827">
    <property type="entry name" value="HSQ_synthase_HpnC"/>
</dbReference>
<dbReference type="GO" id="GO:0004311">
    <property type="term" value="F:geranylgeranyl diphosphate synthase activity"/>
    <property type="evidence" value="ECO:0007669"/>
    <property type="project" value="InterPro"/>
</dbReference>
<comment type="caution">
    <text evidence="1">The sequence shown here is derived from an EMBL/GenBank/DDBJ whole genome shotgun (WGS) entry which is preliminary data.</text>
</comment>
<dbReference type="InterPro" id="IPR033904">
    <property type="entry name" value="Trans_IPPS_HH"/>
</dbReference>
<dbReference type="SUPFAM" id="SSF48576">
    <property type="entry name" value="Terpenoid synthases"/>
    <property type="match status" value="1"/>
</dbReference>
<dbReference type="AlphaFoldDB" id="A0A2T2WH15"/>
<dbReference type="Pfam" id="PF00494">
    <property type="entry name" value="SQS_PSY"/>
    <property type="match status" value="1"/>
</dbReference>
<dbReference type="InterPro" id="IPR044843">
    <property type="entry name" value="Trans_IPPS_bact-type"/>
</dbReference>
<gene>
    <name evidence="1" type="primary">hpnC</name>
    <name evidence="1" type="ORF">C7B45_10445</name>
</gene>